<dbReference type="InterPro" id="IPR009939">
    <property type="entry name" value="Chitosanase_fungal"/>
</dbReference>
<feature type="region of interest" description="Disordered" evidence="11">
    <location>
        <begin position="17"/>
        <end position="69"/>
    </location>
</feature>
<evidence type="ECO:0000256" key="6">
    <source>
        <dbReference type="ARBA" id="ARBA00022801"/>
    </source>
</evidence>
<keyword evidence="4" id="KW-0964">Secreted</keyword>
<comment type="catalytic activity">
    <reaction evidence="1 10">
        <text>Endohydrolysis of beta-(1-&gt;4)-linkages between D-glucosamine residues in a partly acetylated chitosan.</text>
        <dbReference type="EC" id="3.2.1.132"/>
    </reaction>
</comment>
<dbReference type="RefSeq" id="XP_040661173.1">
    <property type="nucleotide sequence ID" value="XM_040800290.1"/>
</dbReference>
<keyword evidence="13" id="KW-1185">Reference proteome</keyword>
<dbReference type="EC" id="3.2.1.132" evidence="10"/>
<dbReference type="GO" id="GO:0000272">
    <property type="term" value="P:polysaccharide catabolic process"/>
    <property type="evidence" value="ECO:0007669"/>
    <property type="project" value="UniProtKB-KW"/>
</dbReference>
<evidence type="ECO:0000256" key="9">
    <source>
        <dbReference type="ARBA" id="ARBA00023326"/>
    </source>
</evidence>
<reference evidence="12 13" key="1">
    <citation type="journal article" date="2016" name="Sci. Rep.">
        <title>Insights into Adaptations to a Near-Obligate Nematode Endoparasitic Lifestyle from the Finished Genome of Drechmeria coniospora.</title>
        <authorList>
            <person name="Zhang L."/>
            <person name="Zhou Z."/>
            <person name="Guo Q."/>
            <person name="Fokkens L."/>
            <person name="Miskei M."/>
            <person name="Pocsi I."/>
            <person name="Zhang W."/>
            <person name="Chen M."/>
            <person name="Wang L."/>
            <person name="Sun Y."/>
            <person name="Donzelli B.G."/>
            <person name="Gibson D.M."/>
            <person name="Nelson D.R."/>
            <person name="Luo J.G."/>
            <person name="Rep M."/>
            <person name="Liu H."/>
            <person name="Yang S."/>
            <person name="Wang J."/>
            <person name="Krasnoff S.B."/>
            <person name="Xu Y."/>
            <person name="Molnar I."/>
            <person name="Lin M."/>
        </authorList>
    </citation>
    <scope>NUCLEOTIDE SEQUENCE [LARGE SCALE GENOMIC DNA]</scope>
    <source>
        <strain evidence="12 13">ARSEF 6962</strain>
    </source>
</reference>
<evidence type="ECO:0000256" key="5">
    <source>
        <dbReference type="ARBA" id="ARBA00022729"/>
    </source>
</evidence>
<evidence type="ECO:0000256" key="1">
    <source>
        <dbReference type="ARBA" id="ARBA00000405"/>
    </source>
</evidence>
<dbReference type="GO" id="GO:0016977">
    <property type="term" value="F:chitosanase activity"/>
    <property type="evidence" value="ECO:0007669"/>
    <property type="project" value="UniProtKB-EC"/>
</dbReference>
<evidence type="ECO:0000256" key="4">
    <source>
        <dbReference type="ARBA" id="ARBA00022525"/>
    </source>
</evidence>
<sequence length="400" mass="42521">MTTARKQAILTVDARATTVGESRTSRPSIKGSMGMLKGTPNRHREQPLLTTQPLPRPLVPTHRRRRPHSRALSRLDGTGMLSLRLSLLFSAAVLGTLGSGRKVPSNVQSFYHGIRARQRCNEVLAGGFHASHGDTRGSGTFDYCGDHMDDYGVLYLQGRDGALADMDIDCDGVQNGPADDHRCRSSADIQAITAFAETVRSYGTGQPDLDPNAHAYVVLGNDGTKPGWKTFDPRNHGIEPLSVVAVVCKDKLFFAVWGDTNGDDGPQAVVGEASIALATACFGQAMNGNAGHGDADVLYIAFRGHEAVPGADGAKWNAQNFDEFESSIADLGDRLVTRIGDGGANQSTCEPSPTHAGRCSWEGHCAGGHSPSPSNSGHLLGVLKKHETMLTGAGRCRSIL</sequence>
<dbReference type="PANTHER" id="PTHR42061:SF6">
    <property type="entry name" value="ENDO-CHITOSANASE"/>
    <property type="match status" value="1"/>
</dbReference>
<protein>
    <recommendedName>
        <fullName evidence="10">Endo-chitosanase</fullName>
        <ecNumber evidence="10">3.2.1.132</ecNumber>
    </recommendedName>
</protein>
<proteinExistence type="inferred from homology"/>
<evidence type="ECO:0000256" key="8">
    <source>
        <dbReference type="ARBA" id="ARBA00023295"/>
    </source>
</evidence>
<dbReference type="PANTHER" id="PTHR42061">
    <property type="entry name" value="ENDO-CHITOSANASE"/>
    <property type="match status" value="1"/>
</dbReference>
<evidence type="ECO:0000313" key="12">
    <source>
        <dbReference type="EMBL" id="KYK61821.1"/>
    </source>
</evidence>
<dbReference type="AlphaFoldDB" id="A0A151GXM4"/>
<name>A0A151GXM4_DRECN</name>
<comment type="subcellular location">
    <subcellularLocation>
        <location evidence="2 10">Secreted</location>
    </subcellularLocation>
</comment>
<comment type="similarity">
    <text evidence="3 10">Belongs to the glycosyl hydrolase 75 family.</text>
</comment>
<accession>A0A151GXM4</accession>
<evidence type="ECO:0000256" key="3">
    <source>
        <dbReference type="ARBA" id="ARBA00007799"/>
    </source>
</evidence>
<comment type="function">
    <text evidence="10">Chitosanase catalyzing the endo-type cleavage of chitosan, the deacylated form of chitin. Chitosanase may be crucial in the degradation of the deacetylated portion of chitin in the fungal cell wall.</text>
</comment>
<dbReference type="Proteomes" id="UP000076580">
    <property type="component" value="Chromosome 01"/>
</dbReference>
<dbReference type="InParanoid" id="A0A151GXM4"/>
<dbReference type="STRING" id="98403.A0A151GXM4"/>
<keyword evidence="8 10" id="KW-0326">Glycosidase</keyword>
<keyword evidence="9 10" id="KW-0624">Polysaccharide degradation</keyword>
<evidence type="ECO:0000313" key="13">
    <source>
        <dbReference type="Proteomes" id="UP000076580"/>
    </source>
</evidence>
<comment type="caution">
    <text evidence="12">The sequence shown here is derived from an EMBL/GenBank/DDBJ whole genome shotgun (WGS) entry which is preliminary data.</text>
</comment>
<dbReference type="GeneID" id="63715608"/>
<evidence type="ECO:0000256" key="7">
    <source>
        <dbReference type="ARBA" id="ARBA00023277"/>
    </source>
</evidence>
<dbReference type="GO" id="GO:0005576">
    <property type="term" value="C:extracellular region"/>
    <property type="evidence" value="ECO:0007669"/>
    <property type="project" value="UniProtKB-SubCell"/>
</dbReference>
<keyword evidence="7" id="KW-0119">Carbohydrate metabolism</keyword>
<dbReference type="Pfam" id="PF07335">
    <property type="entry name" value="Glyco_hydro_75"/>
    <property type="match status" value="1"/>
</dbReference>
<keyword evidence="5" id="KW-0732">Signal</keyword>
<evidence type="ECO:0000256" key="11">
    <source>
        <dbReference type="SAM" id="MobiDB-lite"/>
    </source>
</evidence>
<evidence type="ECO:0000256" key="2">
    <source>
        <dbReference type="ARBA" id="ARBA00004613"/>
    </source>
</evidence>
<evidence type="ECO:0000256" key="10">
    <source>
        <dbReference type="RuleBase" id="RU361208"/>
    </source>
</evidence>
<organism evidence="12 13">
    <name type="scientific">Drechmeria coniospora</name>
    <name type="common">Nematophagous fungus</name>
    <name type="synonym">Meria coniospora</name>
    <dbReference type="NCBI Taxonomy" id="98403"/>
    <lineage>
        <taxon>Eukaryota</taxon>
        <taxon>Fungi</taxon>
        <taxon>Dikarya</taxon>
        <taxon>Ascomycota</taxon>
        <taxon>Pezizomycotina</taxon>
        <taxon>Sordariomycetes</taxon>
        <taxon>Hypocreomycetidae</taxon>
        <taxon>Hypocreales</taxon>
        <taxon>Ophiocordycipitaceae</taxon>
        <taxon>Drechmeria</taxon>
    </lineage>
</organism>
<keyword evidence="6 10" id="KW-0378">Hydrolase</keyword>
<dbReference type="EMBL" id="LAYC01000001">
    <property type="protein sequence ID" value="KYK61821.1"/>
    <property type="molecule type" value="Genomic_DNA"/>
</dbReference>
<gene>
    <name evidence="12" type="ORF">DCS_02965</name>
</gene>